<evidence type="ECO:0000313" key="7">
    <source>
        <dbReference type="Proteomes" id="UP000230407"/>
    </source>
</evidence>
<feature type="domain" description="HTH araC/xylS-type" evidence="5">
    <location>
        <begin position="224"/>
        <end position="325"/>
    </location>
</feature>
<gene>
    <name evidence="6" type="ORF">CUT44_06125</name>
</gene>
<keyword evidence="1" id="KW-0805">Transcription regulation</keyword>
<evidence type="ECO:0000256" key="2">
    <source>
        <dbReference type="ARBA" id="ARBA00023125"/>
    </source>
</evidence>
<name>A0A2M8M4M1_9ACTN</name>
<dbReference type="GO" id="GO:0003700">
    <property type="term" value="F:DNA-binding transcription factor activity"/>
    <property type="evidence" value="ECO:0007669"/>
    <property type="project" value="InterPro"/>
</dbReference>
<dbReference type="Gene3D" id="1.10.10.60">
    <property type="entry name" value="Homeodomain-like"/>
    <property type="match status" value="1"/>
</dbReference>
<evidence type="ECO:0000256" key="3">
    <source>
        <dbReference type="ARBA" id="ARBA00023163"/>
    </source>
</evidence>
<dbReference type="InterPro" id="IPR035418">
    <property type="entry name" value="AraC-bd_2"/>
</dbReference>
<reference evidence="6 7" key="1">
    <citation type="submission" date="2017-11" db="EMBL/GenBank/DDBJ databases">
        <title>Streptomyces carmine sp. nov., a novel actinomycete isolated from Sophora alopecuroides in Xinjiang, China.</title>
        <authorList>
            <person name="Wang Y."/>
            <person name="Luo X."/>
            <person name="Wan C."/>
            <person name="Zhang L."/>
        </authorList>
    </citation>
    <scope>NUCLEOTIDE SEQUENCE [LARGE SCALE GENOMIC DNA]</scope>
    <source>
        <strain evidence="6 7">TRM SA0054</strain>
    </source>
</reference>
<dbReference type="PROSITE" id="PS01124">
    <property type="entry name" value="HTH_ARAC_FAMILY_2"/>
    <property type="match status" value="1"/>
</dbReference>
<dbReference type="PROSITE" id="PS00041">
    <property type="entry name" value="HTH_ARAC_FAMILY_1"/>
    <property type="match status" value="1"/>
</dbReference>
<dbReference type="InterPro" id="IPR018062">
    <property type="entry name" value="HTH_AraC-typ_CS"/>
</dbReference>
<dbReference type="AlphaFoldDB" id="A0A2M8M4M1"/>
<dbReference type="RefSeq" id="WP_100201138.1">
    <property type="nucleotide sequence ID" value="NZ_PGGW01000018.1"/>
</dbReference>
<dbReference type="InterPro" id="IPR050204">
    <property type="entry name" value="AraC_XylS_family_regulators"/>
</dbReference>
<dbReference type="InterPro" id="IPR018060">
    <property type="entry name" value="HTH_AraC"/>
</dbReference>
<dbReference type="PANTHER" id="PTHR46796">
    <property type="entry name" value="HTH-TYPE TRANSCRIPTIONAL ACTIVATOR RHAS-RELATED"/>
    <property type="match status" value="1"/>
</dbReference>
<dbReference type="InterPro" id="IPR009057">
    <property type="entry name" value="Homeodomain-like_sf"/>
</dbReference>
<dbReference type="Pfam" id="PF12833">
    <property type="entry name" value="HTH_18"/>
    <property type="match status" value="1"/>
</dbReference>
<dbReference type="PRINTS" id="PR00032">
    <property type="entry name" value="HTHARAC"/>
</dbReference>
<comment type="caution">
    <text evidence="6">The sequence shown here is derived from an EMBL/GenBank/DDBJ whole genome shotgun (WGS) entry which is preliminary data.</text>
</comment>
<keyword evidence="2" id="KW-0238">DNA-binding</keyword>
<feature type="region of interest" description="Disordered" evidence="4">
    <location>
        <begin position="320"/>
        <end position="373"/>
    </location>
</feature>
<sequence>MLTETVFRTEDLGRAERFDAWRECMRRTVAPMEVTSHRLADFAASQRLLHLGRLSVWASTVQPCRYRRGPRDIRSSDPELYHLTLVLPGSGTLATAQAGNSDASHGRDIYLIDTSRPCEVWSPPGGSPVVGIGMEIPKPLVPLSPLLRPHVDRLLGRQISGRRGFGLLLAQTLVQLVGGEPGYRPSDVPRLNALLADLVAGMLAQESETTAGLPAGTRDRTLVLRVREYVRQNLRDPGLSPVTVAAAHHLSTRQLHRLFEAEEETVAGLIRAGRLEAARRALTDPARRAVPVHAVAADWGFTSPAHFSRAFRAAYGAPPGDYRRRAFAPRPDTGRRGTARGGALSRKGDERLPGPGRRARPGQASAGGQARPE</sequence>
<keyword evidence="7" id="KW-1185">Reference proteome</keyword>
<evidence type="ECO:0000256" key="1">
    <source>
        <dbReference type="ARBA" id="ARBA00023015"/>
    </source>
</evidence>
<evidence type="ECO:0000259" key="5">
    <source>
        <dbReference type="PROSITE" id="PS01124"/>
    </source>
</evidence>
<dbReference type="Pfam" id="PF14525">
    <property type="entry name" value="AraC_binding_2"/>
    <property type="match status" value="1"/>
</dbReference>
<feature type="compositionally biased region" description="Low complexity" evidence="4">
    <location>
        <begin position="353"/>
        <end position="373"/>
    </location>
</feature>
<dbReference type="EMBL" id="PGGW01000018">
    <property type="protein sequence ID" value="PJE99162.1"/>
    <property type="molecule type" value="Genomic_DNA"/>
</dbReference>
<dbReference type="GO" id="GO:0043565">
    <property type="term" value="F:sequence-specific DNA binding"/>
    <property type="evidence" value="ECO:0007669"/>
    <property type="project" value="InterPro"/>
</dbReference>
<evidence type="ECO:0000256" key="4">
    <source>
        <dbReference type="SAM" id="MobiDB-lite"/>
    </source>
</evidence>
<dbReference type="SUPFAM" id="SSF46689">
    <property type="entry name" value="Homeodomain-like"/>
    <property type="match status" value="1"/>
</dbReference>
<proteinExistence type="predicted"/>
<protein>
    <submittedName>
        <fullName evidence="6">AraC family transcriptional regulator</fullName>
    </submittedName>
</protein>
<dbReference type="InterPro" id="IPR020449">
    <property type="entry name" value="Tscrpt_reg_AraC-type_HTH"/>
</dbReference>
<dbReference type="PANTHER" id="PTHR46796:SF6">
    <property type="entry name" value="ARAC SUBFAMILY"/>
    <property type="match status" value="1"/>
</dbReference>
<evidence type="ECO:0000313" key="6">
    <source>
        <dbReference type="EMBL" id="PJE99162.1"/>
    </source>
</evidence>
<dbReference type="Proteomes" id="UP000230407">
    <property type="component" value="Unassembled WGS sequence"/>
</dbReference>
<keyword evidence="3" id="KW-0804">Transcription</keyword>
<dbReference type="SMART" id="SM00342">
    <property type="entry name" value="HTH_ARAC"/>
    <property type="match status" value="1"/>
</dbReference>
<accession>A0A2M8M4M1</accession>
<organism evidence="6 7">
    <name type="scientific">Streptomyces carminius</name>
    <dbReference type="NCBI Taxonomy" id="2665496"/>
    <lineage>
        <taxon>Bacteria</taxon>
        <taxon>Bacillati</taxon>
        <taxon>Actinomycetota</taxon>
        <taxon>Actinomycetes</taxon>
        <taxon>Kitasatosporales</taxon>
        <taxon>Streptomycetaceae</taxon>
        <taxon>Streptomyces</taxon>
    </lineage>
</organism>